<reference evidence="11" key="1">
    <citation type="journal article" date="2019" name="Int. J. Syst. Evol. Microbiol.">
        <title>The Global Catalogue of Microorganisms (GCM) 10K type strain sequencing project: providing services to taxonomists for standard genome sequencing and annotation.</title>
        <authorList>
            <consortium name="The Broad Institute Genomics Platform"/>
            <consortium name="The Broad Institute Genome Sequencing Center for Infectious Disease"/>
            <person name="Wu L."/>
            <person name="Ma J."/>
        </authorList>
    </citation>
    <scope>NUCLEOTIDE SEQUENCE [LARGE SCALE GENOMIC DNA]</scope>
    <source>
        <strain evidence="11">JCM 31319</strain>
    </source>
</reference>
<feature type="signal peptide" evidence="8">
    <location>
        <begin position="1"/>
        <end position="21"/>
    </location>
</feature>
<dbReference type="Proteomes" id="UP001597094">
    <property type="component" value="Unassembled WGS sequence"/>
</dbReference>
<evidence type="ECO:0000256" key="1">
    <source>
        <dbReference type="ARBA" id="ARBA00004571"/>
    </source>
</evidence>
<keyword evidence="2 7" id="KW-0813">Transport</keyword>
<comment type="subcellular location">
    <subcellularLocation>
        <location evidence="1 7">Cell outer membrane</location>
        <topology evidence="1 7">Multi-pass membrane protein</topology>
    </subcellularLocation>
</comment>
<dbReference type="Gene3D" id="2.60.40.1120">
    <property type="entry name" value="Carboxypeptidase-like, regulatory domain"/>
    <property type="match status" value="1"/>
</dbReference>
<dbReference type="InterPro" id="IPR023997">
    <property type="entry name" value="TonB-dep_OMP_SusC/RagA_CS"/>
</dbReference>
<organism evidence="10 11">
    <name type="scientific">Pontibacter rugosus</name>
    <dbReference type="NCBI Taxonomy" id="1745966"/>
    <lineage>
        <taxon>Bacteria</taxon>
        <taxon>Pseudomonadati</taxon>
        <taxon>Bacteroidota</taxon>
        <taxon>Cytophagia</taxon>
        <taxon>Cytophagales</taxon>
        <taxon>Hymenobacteraceae</taxon>
        <taxon>Pontibacter</taxon>
    </lineage>
</organism>
<comment type="similarity">
    <text evidence="7">Belongs to the TonB-dependent receptor family.</text>
</comment>
<evidence type="ECO:0000259" key="9">
    <source>
        <dbReference type="Pfam" id="PF07715"/>
    </source>
</evidence>
<keyword evidence="4 7" id="KW-0812">Transmembrane</keyword>
<dbReference type="SUPFAM" id="SSF56935">
    <property type="entry name" value="Porins"/>
    <property type="match status" value="1"/>
</dbReference>
<sequence>MKRIILLWCLLGLLVPGMAQQALHGRVVSATDRTPLPGATVTLQHTAVGVVTDADGSFTLPAVQAGDTLLVSYIGYAPRQRVLRLPLPPSLEISLAEADQGLREVVVSTGYQRIPQERATGSFAQVSEATLQEQVSTDILSRLEAVASGVSVDRSRLTPELMVRGLSTINGPATPLIVVDNFPYEGDIGNLNPNDVESITVLKDAAAASIWGARAGNGVIVITTKKGRFNQPLTVGFNSSVSVSQEPDLSYLQQMKASDFIDVEQFLFEKGYYRGQLASSGRPVLSPVVELLAAVQNGTLSAAEADARIAALRQVDVRDDFARHVYQRAVRQQHALSLSGGTEEMAWNLSAGYDRNQSPLDASYSRATLRLNHTLRPTKSLTLTTSAAYARQESTSGKPGYGQVAPGANDLFPYARLADEAGNPLPLVRDYRQAYKDTAGGGRLLDWNYYPLTDYRHTPETSALQDVLLHAGLHYTWQHGLSAEVRYQHQRQHTEGRLLQDEDSYYARNLVNRYTQLDPATGTWHYRVPPGGILDVSGSLLASHNLRGQLNFDRTWKSHSLAVIAGTELRDTRTTGQASRLYGYDEEILTFGSVDHTTPYPDFVSGRTSFIPDRRDVDETLSRFVSQYANAAYTFREKYTLTASARRDASNLFGLHTNDLWNPLWSAGLGWDISRESFYPLGFLPFLKLRTTYGFSGNTNPAMTAVTTMSYVSTSPYTQLPYARFSTYANPDLRWETVGMWNVGLDFSTKNDRLSGSLEYYRKRGRDLFGTSPVDYTAGVGSEVVRNVASMAGQGVDAVLQSLNLNGAFKWTSQLNFSYAADEVSDYFLSSRQGSRFISSNQQVSGVPGRPVYAVYSYRWAGLDPQTGNPLGYLGEESSSDYRALTGPDTQLEHLVYHGSALPTFFGGLGNTFSWKGFSLTARLSWKLGYYFRDRSIDYSALYANWRGHPDFAQRWQQPGDEQQTTVPSLIYPRDTRRDTFYAGSEVLVEKGDHVRLQYVTAAYAFAIARRKQASPHRAQVYLNLSNLGILWRANDRGIDPDYSTSPFGLPEPATAALGLKLNL</sequence>
<name>A0ABW3SN17_9BACT</name>
<evidence type="ECO:0000256" key="7">
    <source>
        <dbReference type="PROSITE-ProRule" id="PRU01360"/>
    </source>
</evidence>
<evidence type="ECO:0000256" key="4">
    <source>
        <dbReference type="ARBA" id="ARBA00022692"/>
    </source>
</evidence>
<feature type="domain" description="TonB-dependent receptor plug" evidence="9">
    <location>
        <begin position="116"/>
        <end position="219"/>
    </location>
</feature>
<dbReference type="RefSeq" id="WP_377523033.1">
    <property type="nucleotide sequence ID" value="NZ_JBHTLD010000017.1"/>
</dbReference>
<dbReference type="InterPro" id="IPR012910">
    <property type="entry name" value="Plug_dom"/>
</dbReference>
<dbReference type="NCBIfam" id="TIGR04056">
    <property type="entry name" value="OMP_RagA_SusC"/>
    <property type="match status" value="1"/>
</dbReference>
<dbReference type="EMBL" id="JBHTLD010000017">
    <property type="protein sequence ID" value="MFD1185277.1"/>
    <property type="molecule type" value="Genomic_DNA"/>
</dbReference>
<keyword evidence="5 7" id="KW-0472">Membrane</keyword>
<dbReference type="InterPro" id="IPR008969">
    <property type="entry name" value="CarboxyPept-like_regulatory"/>
</dbReference>
<protein>
    <submittedName>
        <fullName evidence="10">SusC/RagA family TonB-linked outer membrane protein</fullName>
    </submittedName>
</protein>
<keyword evidence="8" id="KW-0732">Signal</keyword>
<dbReference type="Gene3D" id="2.40.170.20">
    <property type="entry name" value="TonB-dependent receptor, beta-barrel domain"/>
    <property type="match status" value="1"/>
</dbReference>
<keyword evidence="11" id="KW-1185">Reference proteome</keyword>
<evidence type="ECO:0000313" key="11">
    <source>
        <dbReference type="Proteomes" id="UP001597094"/>
    </source>
</evidence>
<evidence type="ECO:0000256" key="6">
    <source>
        <dbReference type="ARBA" id="ARBA00023237"/>
    </source>
</evidence>
<keyword evidence="3 7" id="KW-1134">Transmembrane beta strand</keyword>
<accession>A0ABW3SN17</accession>
<dbReference type="Gene3D" id="2.170.130.10">
    <property type="entry name" value="TonB-dependent receptor, plug domain"/>
    <property type="match status" value="1"/>
</dbReference>
<evidence type="ECO:0000256" key="8">
    <source>
        <dbReference type="SAM" id="SignalP"/>
    </source>
</evidence>
<keyword evidence="6 7" id="KW-0998">Cell outer membrane</keyword>
<dbReference type="InterPro" id="IPR039426">
    <property type="entry name" value="TonB-dep_rcpt-like"/>
</dbReference>
<proteinExistence type="inferred from homology"/>
<evidence type="ECO:0000256" key="2">
    <source>
        <dbReference type="ARBA" id="ARBA00022448"/>
    </source>
</evidence>
<dbReference type="NCBIfam" id="TIGR04057">
    <property type="entry name" value="SusC_RagA_signa"/>
    <property type="match status" value="1"/>
</dbReference>
<evidence type="ECO:0000256" key="3">
    <source>
        <dbReference type="ARBA" id="ARBA00022452"/>
    </source>
</evidence>
<dbReference type="Pfam" id="PF13715">
    <property type="entry name" value="CarbopepD_reg_2"/>
    <property type="match status" value="1"/>
</dbReference>
<dbReference type="InterPro" id="IPR023996">
    <property type="entry name" value="TonB-dep_OMP_SusC/RagA"/>
</dbReference>
<comment type="caution">
    <text evidence="10">The sequence shown here is derived from an EMBL/GenBank/DDBJ whole genome shotgun (WGS) entry which is preliminary data.</text>
</comment>
<dbReference type="SUPFAM" id="SSF49464">
    <property type="entry name" value="Carboxypeptidase regulatory domain-like"/>
    <property type="match status" value="1"/>
</dbReference>
<dbReference type="InterPro" id="IPR037066">
    <property type="entry name" value="Plug_dom_sf"/>
</dbReference>
<evidence type="ECO:0000313" key="10">
    <source>
        <dbReference type="EMBL" id="MFD1185277.1"/>
    </source>
</evidence>
<gene>
    <name evidence="10" type="ORF">ACFQ2O_03590</name>
</gene>
<feature type="chain" id="PRO_5046518901" evidence="8">
    <location>
        <begin position="22"/>
        <end position="1064"/>
    </location>
</feature>
<evidence type="ECO:0000256" key="5">
    <source>
        <dbReference type="ARBA" id="ARBA00023136"/>
    </source>
</evidence>
<dbReference type="PROSITE" id="PS52016">
    <property type="entry name" value="TONB_DEPENDENT_REC_3"/>
    <property type="match status" value="1"/>
</dbReference>
<dbReference type="InterPro" id="IPR036942">
    <property type="entry name" value="Beta-barrel_TonB_sf"/>
</dbReference>
<dbReference type="Pfam" id="PF07715">
    <property type="entry name" value="Plug"/>
    <property type="match status" value="1"/>
</dbReference>